<dbReference type="PROSITE" id="PS00801">
    <property type="entry name" value="TRANSKETOLASE_1"/>
    <property type="match status" value="1"/>
</dbReference>
<dbReference type="InterPro" id="IPR005474">
    <property type="entry name" value="Transketolase_N"/>
</dbReference>
<dbReference type="Proteomes" id="UP000070160">
    <property type="component" value="Unassembled WGS sequence"/>
</dbReference>
<evidence type="ECO:0000259" key="6">
    <source>
        <dbReference type="Pfam" id="PF00456"/>
    </source>
</evidence>
<dbReference type="AlphaFoldDB" id="A0A134CEK2"/>
<accession>A0A134CEK2</accession>
<reference evidence="8" key="1">
    <citation type="submission" date="2016-01" db="EMBL/GenBank/DDBJ databases">
        <authorList>
            <person name="Mitreva M."/>
            <person name="Pepin K.H."/>
            <person name="Mihindukulasuriya K.A."/>
            <person name="Fulton R."/>
            <person name="Fronick C."/>
            <person name="O'Laughlin M."/>
            <person name="Miner T."/>
            <person name="Herter B."/>
            <person name="Rosa B.A."/>
            <person name="Cordes M."/>
            <person name="Tomlinson C."/>
            <person name="Wollam A."/>
            <person name="Palsikar V.B."/>
            <person name="Mardis E.R."/>
            <person name="Wilson R.K."/>
        </authorList>
    </citation>
    <scope>NUCLEOTIDE SEQUENCE [LARGE SCALE GENOMIC DNA]</scope>
    <source>
        <strain evidence="8">KA00182</strain>
    </source>
</reference>
<dbReference type="EMBL" id="LSDT01000044">
    <property type="protein sequence ID" value="KXB90600.1"/>
    <property type="molecule type" value="Genomic_DNA"/>
</dbReference>
<comment type="cofactor">
    <cofactor evidence="1">
        <name>thiamine diphosphate</name>
        <dbReference type="ChEBI" id="CHEBI:58937"/>
    </cofactor>
</comment>
<dbReference type="PANTHER" id="PTHR47514">
    <property type="entry name" value="TRANSKETOLASE N-TERMINAL SECTION-RELATED"/>
    <property type="match status" value="1"/>
</dbReference>
<proteinExistence type="inferred from homology"/>
<dbReference type="RefSeq" id="WP_062485780.1">
    <property type="nucleotide sequence ID" value="NZ_KQ960952.1"/>
</dbReference>
<evidence type="ECO:0000256" key="2">
    <source>
        <dbReference type="ARBA" id="ARBA00007131"/>
    </source>
</evidence>
<dbReference type="SUPFAM" id="SSF52518">
    <property type="entry name" value="Thiamin diphosphate-binding fold (THDP-binding)"/>
    <property type="match status" value="1"/>
</dbReference>
<sequence>MMKELQRLCRQIRQDTVQSIYLAGSGHPGSSLSAVEIMATLYFTDIFQCNPSCPDDPTRDRFILSKGHAAPAYYSVLARKGFFPISQLRTLRQLGSSLQGHPNMVKLPCLDMAVGSLGQGLSIANGIAFALKRQDIASRVYCLIGDGEQQEGQIWEAAMFSVQHQLDNVCLIVDCNGLQLVDSVDVIKDMERVAFAWQGFGWHVIAVDGHDVKAVYQAFIEARQVKKKPTVLLAKTVKGKGVSYMENQADWHGMAPNKEQYASAMKELSQEVQE</sequence>
<dbReference type="InterPro" id="IPR049557">
    <property type="entry name" value="Transketolase_CS"/>
</dbReference>
<protein>
    <submittedName>
        <fullName evidence="7">Transketolase, thiamine diphosphate binding domain protein</fullName>
    </submittedName>
</protein>
<organism evidence="7 8">
    <name type="scientific">Megasphaera hutchinsoni</name>
    <dbReference type="NCBI Taxonomy" id="1588748"/>
    <lineage>
        <taxon>Bacteria</taxon>
        <taxon>Bacillati</taxon>
        <taxon>Bacillota</taxon>
        <taxon>Negativicutes</taxon>
        <taxon>Veillonellales</taxon>
        <taxon>Veillonellaceae</taxon>
        <taxon>Megasphaera</taxon>
    </lineage>
</organism>
<feature type="domain" description="Transketolase N-terminal" evidence="6">
    <location>
        <begin position="7"/>
        <end position="266"/>
    </location>
</feature>
<keyword evidence="3" id="KW-0808">Transferase</keyword>
<dbReference type="Pfam" id="PF00456">
    <property type="entry name" value="Transketolase_N"/>
    <property type="match status" value="1"/>
</dbReference>
<dbReference type="Gene3D" id="3.40.50.970">
    <property type="match status" value="1"/>
</dbReference>
<keyword evidence="8" id="KW-1185">Reference proteome</keyword>
<comment type="caution">
    <text evidence="7">The sequence shown here is derived from an EMBL/GenBank/DDBJ whole genome shotgun (WGS) entry which is preliminary data.</text>
</comment>
<evidence type="ECO:0000256" key="5">
    <source>
        <dbReference type="ARBA" id="ARBA00023052"/>
    </source>
</evidence>
<gene>
    <name evidence="7" type="ORF">HMPREF3182_01020</name>
</gene>
<keyword evidence="5" id="KW-0786">Thiamine pyrophosphate</keyword>
<dbReference type="CDD" id="cd02012">
    <property type="entry name" value="TPP_TK"/>
    <property type="match status" value="1"/>
</dbReference>
<evidence type="ECO:0000256" key="1">
    <source>
        <dbReference type="ARBA" id="ARBA00001964"/>
    </source>
</evidence>
<evidence type="ECO:0000313" key="7">
    <source>
        <dbReference type="EMBL" id="KXB90600.1"/>
    </source>
</evidence>
<dbReference type="STRING" id="1588748.HMPREF3182_01020"/>
<evidence type="ECO:0000313" key="8">
    <source>
        <dbReference type="Proteomes" id="UP000070160"/>
    </source>
</evidence>
<evidence type="ECO:0000256" key="3">
    <source>
        <dbReference type="ARBA" id="ARBA00022679"/>
    </source>
</evidence>
<keyword evidence="4" id="KW-0479">Metal-binding</keyword>
<dbReference type="GO" id="GO:0046872">
    <property type="term" value="F:metal ion binding"/>
    <property type="evidence" value="ECO:0007669"/>
    <property type="project" value="UniProtKB-KW"/>
</dbReference>
<evidence type="ECO:0000256" key="4">
    <source>
        <dbReference type="ARBA" id="ARBA00022723"/>
    </source>
</evidence>
<dbReference type="InterPro" id="IPR029061">
    <property type="entry name" value="THDP-binding"/>
</dbReference>
<comment type="similarity">
    <text evidence="2">Belongs to the transketolase family.</text>
</comment>
<dbReference type="PATRIC" id="fig|1588748.3.peg.982"/>
<dbReference type="PANTHER" id="PTHR47514:SF1">
    <property type="entry name" value="TRANSKETOLASE N-TERMINAL SECTION-RELATED"/>
    <property type="match status" value="1"/>
</dbReference>
<name>A0A134CEK2_9FIRM</name>
<dbReference type="GO" id="GO:0016740">
    <property type="term" value="F:transferase activity"/>
    <property type="evidence" value="ECO:0007669"/>
    <property type="project" value="UniProtKB-KW"/>
</dbReference>